<dbReference type="STRING" id="1302690.BUE76_06380"/>
<reference evidence="9 10" key="1">
    <citation type="submission" date="2016-11" db="EMBL/GenBank/DDBJ databases">
        <authorList>
            <person name="Jaros S."/>
            <person name="Januszkiewicz K."/>
            <person name="Wedrychowicz H."/>
        </authorList>
    </citation>
    <scope>NUCLEOTIDE SEQUENCE [LARGE SCALE GENOMIC DNA]</scope>
    <source>
        <strain evidence="9 10">DSM 26897</strain>
    </source>
</reference>
<feature type="transmembrane region" description="Helical" evidence="6">
    <location>
        <begin position="25"/>
        <end position="45"/>
    </location>
</feature>
<dbReference type="PANTHER" id="PTHR30287:SF1">
    <property type="entry name" value="INNER MEMBRANE PROTEIN"/>
    <property type="match status" value="1"/>
</dbReference>
<feature type="domain" description="ABC3 transporter permease C-terminal" evidence="7">
    <location>
        <begin position="263"/>
        <end position="382"/>
    </location>
</feature>
<evidence type="ECO:0000256" key="5">
    <source>
        <dbReference type="ARBA" id="ARBA00023136"/>
    </source>
</evidence>
<feature type="transmembrane region" description="Helical" evidence="6">
    <location>
        <begin position="354"/>
        <end position="381"/>
    </location>
</feature>
<feature type="transmembrane region" description="Helical" evidence="6">
    <location>
        <begin position="426"/>
        <end position="448"/>
    </location>
</feature>
<dbReference type="EMBL" id="FQUO01000003">
    <property type="protein sequence ID" value="SHE86921.1"/>
    <property type="molecule type" value="Genomic_DNA"/>
</dbReference>
<keyword evidence="5 6" id="KW-0472">Membrane</keyword>
<evidence type="ECO:0000256" key="4">
    <source>
        <dbReference type="ARBA" id="ARBA00022989"/>
    </source>
</evidence>
<dbReference type="InterPro" id="IPR038766">
    <property type="entry name" value="Membrane_comp_ABC_pdt"/>
</dbReference>
<keyword evidence="2" id="KW-1003">Cell membrane</keyword>
<feature type="transmembrane region" description="Helical" evidence="6">
    <location>
        <begin position="260"/>
        <end position="284"/>
    </location>
</feature>
<evidence type="ECO:0000313" key="9">
    <source>
        <dbReference type="EMBL" id="SHE86921.1"/>
    </source>
</evidence>
<evidence type="ECO:0000313" key="10">
    <source>
        <dbReference type="Proteomes" id="UP000184368"/>
    </source>
</evidence>
<feature type="transmembrane region" description="Helical" evidence="6">
    <location>
        <begin position="305"/>
        <end position="334"/>
    </location>
</feature>
<feature type="transmembrane region" description="Helical" evidence="6">
    <location>
        <begin position="765"/>
        <end position="796"/>
    </location>
</feature>
<evidence type="ECO:0000256" key="2">
    <source>
        <dbReference type="ARBA" id="ARBA00022475"/>
    </source>
</evidence>
<feature type="transmembrane region" description="Helical" evidence="6">
    <location>
        <begin position="402"/>
        <end position="420"/>
    </location>
</feature>
<accession>A0A1M4X078</accession>
<dbReference type="OrthoDB" id="9775544at2"/>
<keyword evidence="10" id="KW-1185">Reference proteome</keyword>
<dbReference type="Pfam" id="PF12704">
    <property type="entry name" value="MacB_PCD"/>
    <property type="match status" value="1"/>
</dbReference>
<evidence type="ECO:0000256" key="6">
    <source>
        <dbReference type="SAM" id="Phobius"/>
    </source>
</evidence>
<keyword evidence="4 6" id="KW-1133">Transmembrane helix</keyword>
<proteinExistence type="predicted"/>
<dbReference type="PANTHER" id="PTHR30287">
    <property type="entry name" value="MEMBRANE COMPONENT OF PREDICTED ABC SUPERFAMILY METABOLITE UPTAKE TRANSPORTER"/>
    <property type="match status" value="1"/>
</dbReference>
<feature type="domain" description="ABC3 transporter permease C-terminal" evidence="7">
    <location>
        <begin position="724"/>
        <end position="838"/>
    </location>
</feature>
<comment type="subcellular location">
    <subcellularLocation>
        <location evidence="1">Cell membrane</location>
        <topology evidence="1">Multi-pass membrane protein</topology>
    </subcellularLocation>
</comment>
<dbReference type="RefSeq" id="WP_073040730.1">
    <property type="nucleotide sequence ID" value="NZ_FQUO01000003.1"/>
</dbReference>
<sequence length="846" mass="93194">MKPAPPFSWLLQMAWRDSRRNRSRLLLFVSSIILGIAALVAIYSLRENMQAEVDRQAASLLGADLELRSNKAPETRILRLADSLGGQRSEERDFTSMVYFPKNGGSRLVQVRALEGNFPYYGELETEPAAASRSFRNGRNALVDQTLLLQFDAKPGDSVKVGNLTFRVAGSLLSAPGQTGIAASVAPIVYLPMQYLEATGLMQKGSRINYKYFFKLDKPLNTERFEKGIEPMLEKEGWSYDTVESQKEDTNRSLRDLTQFLALVSFIALLLGCIGVASAIQIYVREKIGAVAILRCLGAAGKEAFLIYLIQIIVIGFLGAIVGAVLGTVIQQFLPALLQDFLPVDLEPSISWKAILQGILVGTIISALFALLPLVSIRNVSPLNTLRASLQQDAGKRDPVRWLVYGLILLFVLGFSRLQLGSWNNALAFTLGIAVAFLALAGIAALLVRTIRRFFPQSLPFTGRQGLANLFRPNNQTTILIVVIGLGTAFICTLFSIQTILLNRVSRSAGEQQPNTVLFDIQPGQKEQLVALTQQQGLPVQGTVPIVTMRLERINNITGESLLKDSTLPQQSWIFSREYRVTFRDTLSDSEKISKGKWQGKAAAGAGAIPVSLEARFAERNKIELGDTLYFNVQGAPITTTVGSLRTVDWNRIQTNFLVLFPTGVLEAAPQFHVLLTRIPGKEVSARYQQAVVRQFPNVSIIDLGLVLSVLDKLLEKVGFVIRFMAGFSIVTGLVVLIASVLISRYQRMQESVLLRTLGASRKQIFYIIALEYFFLGALAALAGIALSLVASWLLAHYFFDTEFTPQLLPLLTVALAICGLTVLIGLFNSRTVVNRPPLEVLREEV</sequence>
<dbReference type="InterPro" id="IPR003838">
    <property type="entry name" value="ABC3_permease_C"/>
</dbReference>
<evidence type="ECO:0000256" key="3">
    <source>
        <dbReference type="ARBA" id="ARBA00022692"/>
    </source>
</evidence>
<dbReference type="AlphaFoldDB" id="A0A1M4X078"/>
<gene>
    <name evidence="9" type="ORF">SAMN05444008_103205</name>
</gene>
<evidence type="ECO:0000259" key="8">
    <source>
        <dbReference type="Pfam" id="PF12704"/>
    </source>
</evidence>
<dbReference type="GO" id="GO:0005886">
    <property type="term" value="C:plasma membrane"/>
    <property type="evidence" value="ECO:0007669"/>
    <property type="project" value="UniProtKB-SubCell"/>
</dbReference>
<feature type="domain" description="MacB-like periplasmic core" evidence="8">
    <location>
        <begin position="26"/>
        <end position="230"/>
    </location>
</feature>
<feature type="transmembrane region" description="Helical" evidence="6">
    <location>
        <begin position="720"/>
        <end position="744"/>
    </location>
</feature>
<evidence type="ECO:0000259" key="7">
    <source>
        <dbReference type="Pfam" id="PF02687"/>
    </source>
</evidence>
<keyword evidence="3 6" id="KW-0812">Transmembrane</keyword>
<name>A0A1M4X078_9BACT</name>
<feature type="transmembrane region" description="Helical" evidence="6">
    <location>
        <begin position="479"/>
        <end position="502"/>
    </location>
</feature>
<dbReference type="InterPro" id="IPR025857">
    <property type="entry name" value="MacB_PCD"/>
</dbReference>
<organism evidence="9 10">
    <name type="scientific">Cnuella takakiae</name>
    <dbReference type="NCBI Taxonomy" id="1302690"/>
    <lineage>
        <taxon>Bacteria</taxon>
        <taxon>Pseudomonadati</taxon>
        <taxon>Bacteroidota</taxon>
        <taxon>Chitinophagia</taxon>
        <taxon>Chitinophagales</taxon>
        <taxon>Chitinophagaceae</taxon>
        <taxon>Cnuella</taxon>
    </lineage>
</organism>
<protein>
    <submittedName>
        <fullName evidence="9">Putative ABC transport system permease protein</fullName>
    </submittedName>
</protein>
<dbReference type="Proteomes" id="UP000184368">
    <property type="component" value="Unassembled WGS sequence"/>
</dbReference>
<evidence type="ECO:0000256" key="1">
    <source>
        <dbReference type="ARBA" id="ARBA00004651"/>
    </source>
</evidence>
<dbReference type="Pfam" id="PF02687">
    <property type="entry name" value="FtsX"/>
    <property type="match status" value="2"/>
</dbReference>
<feature type="transmembrane region" description="Helical" evidence="6">
    <location>
        <begin position="808"/>
        <end position="828"/>
    </location>
</feature>